<proteinExistence type="predicted"/>
<evidence type="ECO:0000256" key="5">
    <source>
        <dbReference type="PROSITE-ProRule" id="PRU10141"/>
    </source>
</evidence>
<protein>
    <recommendedName>
        <fullName evidence="7">Protein kinase domain-containing protein</fullName>
    </recommendedName>
</protein>
<keyword evidence="1" id="KW-0808">Transferase</keyword>
<evidence type="ECO:0000259" key="7">
    <source>
        <dbReference type="PROSITE" id="PS50011"/>
    </source>
</evidence>
<evidence type="ECO:0000256" key="3">
    <source>
        <dbReference type="ARBA" id="ARBA00022777"/>
    </source>
</evidence>
<dbReference type="Gene3D" id="3.40.190.10">
    <property type="entry name" value="Periplasmic binding protein-like II"/>
    <property type="match status" value="2"/>
</dbReference>
<dbReference type="PROSITE" id="PS00108">
    <property type="entry name" value="PROTEIN_KINASE_ST"/>
    <property type="match status" value="1"/>
</dbReference>
<evidence type="ECO:0000313" key="8">
    <source>
        <dbReference type="EMBL" id="ARQ71317.1"/>
    </source>
</evidence>
<dbReference type="GO" id="GO:0005524">
    <property type="term" value="F:ATP binding"/>
    <property type="evidence" value="ECO:0007669"/>
    <property type="project" value="UniProtKB-UniRule"/>
</dbReference>
<evidence type="ECO:0000313" key="9">
    <source>
        <dbReference type="Proteomes" id="UP000194218"/>
    </source>
</evidence>
<gene>
    <name evidence="8" type="ORF">CAG99_23020</name>
</gene>
<dbReference type="CDD" id="cd14014">
    <property type="entry name" value="STKc_PknB_like"/>
    <property type="match status" value="1"/>
</dbReference>
<keyword evidence="3" id="KW-0418">Kinase</keyword>
<dbReference type="InterPro" id="IPR017441">
    <property type="entry name" value="Protein_kinase_ATP_BS"/>
</dbReference>
<dbReference type="InterPro" id="IPR000719">
    <property type="entry name" value="Prot_kinase_dom"/>
</dbReference>
<dbReference type="RefSeq" id="WP_086161159.1">
    <property type="nucleotide sequence ID" value="NZ_CP021121.1"/>
</dbReference>
<name>A0A1W7D2X9_9ACTN</name>
<feature type="compositionally biased region" description="Pro residues" evidence="6">
    <location>
        <begin position="313"/>
        <end position="346"/>
    </location>
</feature>
<dbReference type="InterPro" id="IPR008271">
    <property type="entry name" value="Ser/Thr_kinase_AS"/>
</dbReference>
<keyword evidence="4 5" id="KW-0067">ATP-binding</keyword>
<keyword evidence="9" id="KW-1185">Reference proteome</keyword>
<dbReference type="EMBL" id="CP021121">
    <property type="protein sequence ID" value="ARQ71317.1"/>
    <property type="molecule type" value="Genomic_DNA"/>
</dbReference>
<feature type="region of interest" description="Disordered" evidence="6">
    <location>
        <begin position="389"/>
        <end position="440"/>
    </location>
</feature>
<dbReference type="GO" id="GO:0004674">
    <property type="term" value="F:protein serine/threonine kinase activity"/>
    <property type="evidence" value="ECO:0007669"/>
    <property type="project" value="TreeGrafter"/>
</dbReference>
<feature type="compositionally biased region" description="Low complexity" evidence="6">
    <location>
        <begin position="347"/>
        <end position="361"/>
    </location>
</feature>
<dbReference type="Pfam" id="PF00069">
    <property type="entry name" value="Pkinase"/>
    <property type="match status" value="1"/>
</dbReference>
<dbReference type="SUPFAM" id="SSF56112">
    <property type="entry name" value="Protein kinase-like (PK-like)"/>
    <property type="match status" value="1"/>
</dbReference>
<dbReference type="Proteomes" id="UP000194218">
    <property type="component" value="Chromosome"/>
</dbReference>
<dbReference type="Gene3D" id="3.30.200.20">
    <property type="entry name" value="Phosphorylase Kinase, domain 1"/>
    <property type="match status" value="1"/>
</dbReference>
<dbReference type="AlphaFoldDB" id="A0A1W7D2X9"/>
<dbReference type="KEGG" id="smao:CAG99_23020"/>
<dbReference type="PROSITE" id="PS50011">
    <property type="entry name" value="PROTEIN_KINASE_DOM"/>
    <property type="match status" value="1"/>
</dbReference>
<dbReference type="InterPro" id="IPR001638">
    <property type="entry name" value="Solute-binding_3/MltF_N"/>
</dbReference>
<evidence type="ECO:0000256" key="6">
    <source>
        <dbReference type="SAM" id="MobiDB-lite"/>
    </source>
</evidence>
<dbReference type="Gene3D" id="1.10.510.10">
    <property type="entry name" value="Transferase(Phosphotransferase) domain 1"/>
    <property type="match status" value="1"/>
</dbReference>
<dbReference type="Pfam" id="PF00497">
    <property type="entry name" value="SBP_bac_3"/>
    <property type="match status" value="1"/>
</dbReference>
<feature type="binding site" evidence="5">
    <location>
        <position position="43"/>
    </location>
    <ligand>
        <name>ATP</name>
        <dbReference type="ChEBI" id="CHEBI:30616"/>
    </ligand>
</feature>
<accession>A0A1W7D2X9</accession>
<dbReference type="PANTHER" id="PTHR43289:SF34">
    <property type="entry name" value="SERINE_THREONINE-PROTEIN KINASE YBDM-RELATED"/>
    <property type="match status" value="1"/>
</dbReference>
<feature type="region of interest" description="Disordered" evidence="6">
    <location>
        <begin position="303"/>
        <end position="361"/>
    </location>
</feature>
<evidence type="ECO:0000256" key="4">
    <source>
        <dbReference type="ARBA" id="ARBA00022840"/>
    </source>
</evidence>
<dbReference type="PROSITE" id="PS00107">
    <property type="entry name" value="PROTEIN_KINASE_ATP"/>
    <property type="match status" value="1"/>
</dbReference>
<dbReference type="InterPro" id="IPR011009">
    <property type="entry name" value="Kinase-like_dom_sf"/>
</dbReference>
<dbReference type="SUPFAM" id="SSF53850">
    <property type="entry name" value="Periplasmic binding protein-like II"/>
    <property type="match status" value="1"/>
</dbReference>
<dbReference type="SMART" id="SM00220">
    <property type="entry name" value="S_TKc"/>
    <property type="match status" value="1"/>
</dbReference>
<dbReference type="PANTHER" id="PTHR43289">
    <property type="entry name" value="MITOGEN-ACTIVATED PROTEIN KINASE KINASE KINASE 20-RELATED"/>
    <property type="match status" value="1"/>
</dbReference>
<dbReference type="OrthoDB" id="3965342at2"/>
<dbReference type="SMART" id="SM00062">
    <property type="entry name" value="PBPb"/>
    <property type="match status" value="1"/>
</dbReference>
<feature type="domain" description="Protein kinase" evidence="7">
    <location>
        <begin position="15"/>
        <end position="284"/>
    </location>
</feature>
<sequence>MEPLSPGDPFAVGPYRLLGRLGAGGMGQVFLGRSPNGRTAAVKLVHADLAADAEFRRRFRHEVAAARRVSGRWTAPVLDSDTDSAVPWVATGYVPGPSLSHVVGALHGPLPEDAVWVLADGLARALTDIHGGGLIHRDLKPSNILVTLEGPRVIDFGIARAVDASLATRTGSLIGSPGYMPPEQVRGEELTGAADVFAFGAVLVFAATGTGPFGAGDPALHTLLYRVVHEEAELGPEPGPLAGPLRELAARCLTKDPAERPTVAEILGLTGGRGGTDADGGLWLPAALTARLGRDAAGLLALEDPSPTRLDPPRPAAPPTPPPGTPAAPPTPPPGTPAVPPTPHPGAPTITAVPGGARPAAPTRRRRLVAVAAGVAAVVAVAAVVVAATRSSGEDEPRAEGPAPRESAVPGTTGDPGGGDAGGNDTEADEAGGGEEPGAPLHHLLPAYVQEAGEIEVWAAANYPPVLFRDDANDRAGIEAEIAAALSERLGVEFTFRQGDYPSLLLTLSNLSLAGESGHIGMGVLSATAEERHDLGLDFVNHYRDGWVLMVPAGEAESVDAIGDLCGRTLATWEGDEVAELVARYSGGCADPVGLSEQDDVAAMADSVRTGEADAVLVQYSGAVGHLAEAGNEDLVLVGEQMDVTHMGIPVSQGEPELRDALQEALQSLIDDGTYGEILDRWNAPGLAVESATVNAGE</sequence>
<evidence type="ECO:0000256" key="2">
    <source>
        <dbReference type="ARBA" id="ARBA00022741"/>
    </source>
</evidence>
<keyword evidence="2 5" id="KW-0547">Nucleotide-binding</keyword>
<evidence type="ECO:0000256" key="1">
    <source>
        <dbReference type="ARBA" id="ARBA00022679"/>
    </source>
</evidence>
<organism evidence="8 9">
    <name type="scientific">Streptomyces marincola</name>
    <dbReference type="NCBI Taxonomy" id="2878388"/>
    <lineage>
        <taxon>Bacteria</taxon>
        <taxon>Bacillati</taxon>
        <taxon>Actinomycetota</taxon>
        <taxon>Actinomycetes</taxon>
        <taxon>Kitasatosporales</taxon>
        <taxon>Streptomycetaceae</taxon>
        <taxon>Streptomyces</taxon>
    </lineage>
</organism>
<reference evidence="8 9" key="1">
    <citation type="submission" date="2017-05" db="EMBL/GenBank/DDBJ databases">
        <title>Complete genome sequence of Streptomyces sp. SCSIO 03032 revealed the diverse biosynthetic pathways for its bioactive secondary metabolites.</title>
        <authorList>
            <person name="Ma L."/>
            <person name="Zhu Y."/>
            <person name="Zhang W."/>
            <person name="Zhang G."/>
            <person name="Tian X."/>
            <person name="Zhang S."/>
            <person name="Zhang C."/>
        </authorList>
    </citation>
    <scope>NUCLEOTIDE SEQUENCE [LARGE SCALE GENOMIC DNA]</scope>
    <source>
        <strain evidence="8 9">SCSIO 03032</strain>
    </source>
</reference>